<dbReference type="Pfam" id="PF00067">
    <property type="entry name" value="p450"/>
    <property type="match status" value="1"/>
</dbReference>
<dbReference type="SUPFAM" id="SSF48179">
    <property type="entry name" value="6-phosphogluconate dehydrogenase C-terminal domain-like"/>
    <property type="match status" value="1"/>
</dbReference>
<dbReference type="FunFam" id="1.10.630.10:FF:000090">
    <property type="entry name" value="Cytochrome P450 monooxygenase"/>
    <property type="match status" value="1"/>
</dbReference>
<dbReference type="Pfam" id="PF02737">
    <property type="entry name" value="3HCDH_N"/>
    <property type="match status" value="1"/>
</dbReference>
<dbReference type="InterPro" id="IPR013328">
    <property type="entry name" value="6PGD_dom2"/>
</dbReference>
<dbReference type="SMART" id="SM00135">
    <property type="entry name" value="LY"/>
    <property type="match status" value="2"/>
</dbReference>
<dbReference type="Proteomes" id="UP000503462">
    <property type="component" value="Chromosome 3"/>
</dbReference>
<feature type="domain" description="3-hydroxyacyl-CoA dehydrogenase NAD binding" evidence="4">
    <location>
        <begin position="554"/>
        <end position="724"/>
    </location>
</feature>
<dbReference type="PANTHER" id="PTHR48075">
    <property type="entry name" value="3-HYDROXYACYL-COA DEHYDROGENASE FAMILY PROTEIN"/>
    <property type="match status" value="1"/>
</dbReference>
<dbReference type="SUPFAM" id="SSF51735">
    <property type="entry name" value="NAD(P)-binding Rossmann-fold domains"/>
    <property type="match status" value="1"/>
</dbReference>
<dbReference type="GO" id="GO:0016616">
    <property type="term" value="F:oxidoreductase activity, acting on the CH-OH group of donors, NAD or NADP as acceptor"/>
    <property type="evidence" value="ECO:0007669"/>
    <property type="project" value="InterPro"/>
</dbReference>
<dbReference type="CDD" id="cd00302">
    <property type="entry name" value="cytochrome_P450"/>
    <property type="match status" value="1"/>
</dbReference>
<gene>
    <name evidence="5" type="ORF">AMS68_004055</name>
</gene>
<keyword evidence="2" id="KW-0479">Metal-binding</keyword>
<evidence type="ECO:0000259" key="4">
    <source>
        <dbReference type="Pfam" id="PF02737"/>
    </source>
</evidence>
<dbReference type="InterPro" id="IPR006176">
    <property type="entry name" value="3-OHacyl-CoA_DH_NAD-bd"/>
</dbReference>
<proteinExistence type="predicted"/>
<dbReference type="SUPFAM" id="SSF48264">
    <property type="entry name" value="Cytochrome P450"/>
    <property type="match status" value="1"/>
</dbReference>
<dbReference type="Gene3D" id="2.120.10.30">
    <property type="entry name" value="TolB, C-terminal domain"/>
    <property type="match status" value="1"/>
</dbReference>
<dbReference type="GO" id="GO:0016705">
    <property type="term" value="F:oxidoreductase activity, acting on paired donors, with incorporation or reduction of molecular oxygen"/>
    <property type="evidence" value="ECO:0007669"/>
    <property type="project" value="InterPro"/>
</dbReference>
<protein>
    <recommendedName>
        <fullName evidence="7">3-hydroxyacyl-CoA dehydrogenase NAD binding domain-containing protein</fullName>
    </recommendedName>
</protein>
<keyword evidence="1" id="KW-0560">Oxidoreductase</keyword>
<reference evidence="5 6" key="1">
    <citation type="journal article" date="2016" name="Sci. Rep.">
        <title>Peltaster fructicola genome reveals evolution from an invasive phytopathogen to an ectophytic parasite.</title>
        <authorList>
            <person name="Xu C."/>
            <person name="Chen H."/>
            <person name="Gleason M.L."/>
            <person name="Xu J.R."/>
            <person name="Liu H."/>
            <person name="Zhang R."/>
            <person name="Sun G."/>
        </authorList>
    </citation>
    <scope>NUCLEOTIDE SEQUENCE [LARGE SCALE GENOMIC DNA]</scope>
    <source>
        <strain evidence="5 6">LNHT1506</strain>
    </source>
</reference>
<dbReference type="InterPro" id="IPR000033">
    <property type="entry name" value="LDLR_classB_rpt"/>
</dbReference>
<dbReference type="Gene3D" id="1.10.1040.10">
    <property type="entry name" value="N-(1-d-carboxylethyl)-l-norvaline Dehydrogenase, domain 2"/>
    <property type="match status" value="1"/>
</dbReference>
<dbReference type="SUPFAM" id="SSF63825">
    <property type="entry name" value="YWTD domain"/>
    <property type="match status" value="1"/>
</dbReference>
<dbReference type="GO" id="GO:0020037">
    <property type="term" value="F:heme binding"/>
    <property type="evidence" value="ECO:0007669"/>
    <property type="project" value="InterPro"/>
</dbReference>
<dbReference type="PRINTS" id="PR00463">
    <property type="entry name" value="EP450I"/>
</dbReference>
<dbReference type="GO" id="GO:0070403">
    <property type="term" value="F:NAD+ binding"/>
    <property type="evidence" value="ECO:0007669"/>
    <property type="project" value="InterPro"/>
</dbReference>
<dbReference type="Pfam" id="PF00725">
    <property type="entry name" value="3HCDH"/>
    <property type="match status" value="1"/>
</dbReference>
<dbReference type="InterPro" id="IPR036291">
    <property type="entry name" value="NAD(P)-bd_dom_sf"/>
</dbReference>
<accession>A0A6H0XVA0</accession>
<keyword evidence="2" id="KW-0349">Heme</keyword>
<sequence>MTTRRFKPAGGKASEEFEIDIGTIADIDALKQVIGGLLGVVKPEGLTFQHSTDESAIEDLKGIDGKDTVLIRVNGHVFRELPGPTLLPLVGSYFWGRLFDKYGPIFRTINYGALNVQTNDPELAEIIFAESEFFSKEIVPSHPLYTIKNSMAGVFVADTSDPAWKLVHKFLPPAFGPKAVRHYAPIMNGCIDETWSVFDKLEASNEAWNVYQYMLKLSSGTVAKIVLGKDYKHFEDIDSPLAPMIMHVAESLSLTKKIAAHGAWYNHLPFGDPARLRFLQDSVTKELVDDAARARSSGTEDLPLQDAALKAANVIDYLARAVDSSGAHLPTENMIPALLVASGAGFTTTSSLLSWLIYCLTTYPNLQARLLQELIDHDITDTTNITAEMIDKMTELDKIVKETQRRHNPSFQPGRTAQKDLVLPGGYRVTKGTVVIAALHHIHNNPKVWDRPEYYDPDRWGPDTLKGKPKATYIPFAMGQRMCIGFNFALLEVKIFMCKFVYRYHWEKEGDITTEYDPWFQLIRPNNLSQPLYSMTSTTQDNWQPPTNWQSRPVCVLGGGVLGRRIAACFVAAGHHVRIRDPSQKSQDQALQFIHENITTFTALTHHDAGSVEALEDLQTAVKDCWLIFEAVPEILSIKESTFLDLEKYAPKDCILATNSSSYKSSDLITKLQDDTKKRVLNTHYMMPPEAVIVELMTSGYTSPGIFPFLEARHKEAGLHPIVALRESTGFIFNRIWAAIKREVLSVLAEGVATPETIDKMWIEQYVRQEIGPCALMDKVGLDVVEHIEEHYIKDRHLADGHLKWLQQNYISKGMLGLKSGNGGLYPVPAPGSRTKILLLNIGLATAIDGNGKFPDFLHSGQILSFTAEDPSSRPVEIIGKLPCPDGIDISQATGRMYWTNMGDPKKNDGSVQSAKIDGTDVQDVVPFGKVHTPKQLTIDHEAGKIYYCDREGLSIYRVNFDGSELELLYQTGDWRTEPEKSEDAVFWPVGVTLSKKLKKFFWTQKGYAKGGTGRIFSAGLELPAGMTAANRNDVEVVVSIFRSALTSSSMTMMECYIGPIEESYHLVTRSTRSSSLAHLQPSRRFSEDKLSPKGSVRASVFAWTRRTIASTLLIWVAGCGSAAQRTCQGEAVRGPAKAYSGLTFYKY</sequence>
<evidence type="ECO:0000313" key="5">
    <source>
        <dbReference type="EMBL" id="QIW98537.1"/>
    </source>
</evidence>
<dbReference type="InterPro" id="IPR008927">
    <property type="entry name" value="6-PGluconate_DH-like_C_sf"/>
</dbReference>
<dbReference type="PRINTS" id="PR00385">
    <property type="entry name" value="P450"/>
</dbReference>
<feature type="domain" description="3-hydroxyacyl-CoA dehydrogenase C-terminal" evidence="3">
    <location>
        <begin position="730"/>
        <end position="824"/>
    </location>
</feature>
<keyword evidence="2" id="KW-0408">Iron</keyword>
<dbReference type="InterPro" id="IPR002401">
    <property type="entry name" value="Cyt_P450_E_grp-I"/>
</dbReference>
<dbReference type="InterPro" id="IPR001128">
    <property type="entry name" value="Cyt_P450"/>
</dbReference>
<dbReference type="GO" id="GO:0005506">
    <property type="term" value="F:iron ion binding"/>
    <property type="evidence" value="ECO:0007669"/>
    <property type="project" value="InterPro"/>
</dbReference>
<evidence type="ECO:0000259" key="3">
    <source>
        <dbReference type="Pfam" id="PF00725"/>
    </source>
</evidence>
<dbReference type="InterPro" id="IPR006108">
    <property type="entry name" value="3HC_DH_C"/>
</dbReference>
<dbReference type="EMBL" id="CP051141">
    <property type="protein sequence ID" value="QIW98537.1"/>
    <property type="molecule type" value="Genomic_DNA"/>
</dbReference>
<dbReference type="InterPro" id="IPR011042">
    <property type="entry name" value="6-blade_b-propeller_TolB-like"/>
</dbReference>
<dbReference type="OrthoDB" id="1470350at2759"/>
<evidence type="ECO:0008006" key="7">
    <source>
        <dbReference type="Google" id="ProtNLM"/>
    </source>
</evidence>
<dbReference type="PANTHER" id="PTHR48075:SF3">
    <property type="entry name" value="3-HYDROXYACYL-COA DEHYDROGENASE"/>
    <property type="match status" value="1"/>
</dbReference>
<dbReference type="InterPro" id="IPR036396">
    <property type="entry name" value="Cyt_P450_sf"/>
</dbReference>
<dbReference type="GO" id="GO:0004497">
    <property type="term" value="F:monooxygenase activity"/>
    <property type="evidence" value="ECO:0007669"/>
    <property type="project" value="InterPro"/>
</dbReference>
<dbReference type="Gene3D" id="1.10.630.10">
    <property type="entry name" value="Cytochrome P450"/>
    <property type="match status" value="1"/>
</dbReference>
<evidence type="ECO:0000256" key="2">
    <source>
        <dbReference type="PIRSR" id="PIRSR602401-1"/>
    </source>
</evidence>
<organism evidence="5 6">
    <name type="scientific">Peltaster fructicola</name>
    <dbReference type="NCBI Taxonomy" id="286661"/>
    <lineage>
        <taxon>Eukaryota</taxon>
        <taxon>Fungi</taxon>
        <taxon>Dikarya</taxon>
        <taxon>Ascomycota</taxon>
        <taxon>Pezizomycotina</taxon>
        <taxon>Dothideomycetes</taxon>
        <taxon>Dothideomycetes incertae sedis</taxon>
        <taxon>Peltaster</taxon>
    </lineage>
</organism>
<name>A0A6H0XVA0_9PEZI</name>
<dbReference type="AlphaFoldDB" id="A0A6H0XVA0"/>
<feature type="binding site" description="axial binding residue" evidence="2">
    <location>
        <position position="483"/>
    </location>
    <ligand>
        <name>heme</name>
        <dbReference type="ChEBI" id="CHEBI:30413"/>
    </ligand>
    <ligandPart>
        <name>Fe</name>
        <dbReference type="ChEBI" id="CHEBI:18248"/>
    </ligandPart>
</feature>
<comment type="cofactor">
    <cofactor evidence="2">
        <name>heme</name>
        <dbReference type="ChEBI" id="CHEBI:30413"/>
    </cofactor>
</comment>
<dbReference type="GO" id="GO:0006631">
    <property type="term" value="P:fatty acid metabolic process"/>
    <property type="evidence" value="ECO:0007669"/>
    <property type="project" value="InterPro"/>
</dbReference>
<dbReference type="Gene3D" id="3.40.50.720">
    <property type="entry name" value="NAD(P)-binding Rossmann-like Domain"/>
    <property type="match status" value="1"/>
</dbReference>
<keyword evidence="6" id="KW-1185">Reference proteome</keyword>
<evidence type="ECO:0000313" key="6">
    <source>
        <dbReference type="Proteomes" id="UP000503462"/>
    </source>
</evidence>
<evidence type="ECO:0000256" key="1">
    <source>
        <dbReference type="ARBA" id="ARBA00023002"/>
    </source>
</evidence>